<dbReference type="EMBL" id="JX182372">
    <property type="protein sequence ID" value="AFU62210.1"/>
    <property type="molecule type" value="Genomic_DNA"/>
</dbReference>
<name>K4I324_9CAUD</name>
<sequence>MPNFEVIQVEAVTGRVIATLPVTGITYGDTLNAAGSASVGVPLDGVDPDTLGPGRSALVVLRDGEPDWGGIVWTMSADLAGNVLTLNASGWHSYYGSRYLAMTNGYSGKKDQALLLRDWVEWCNDNGGIDTDTSRITTTGRIRARKWDFAEFKNVAQAVEELADEDGGFDFRYETYWRDSKRTRIGNRFLKEGRATLTFPTLTHRVDADVTQVAYDGSKMATDAWTFGADLGTGVKPYAAIPTGLDGTPTLAQVTTYSDLKSSGELLPKAGALAAMSRQAIAVPTLTLYPGVYDPAKFQVGAFGTVNVDSGFVRLLEEFVITERRVAVDVNGTEVVTLSLASKEVFENGDSS</sequence>
<dbReference type="KEGG" id="vg:13827564"/>
<proteinExistence type="predicted"/>
<keyword evidence="2" id="KW-1185">Reference proteome</keyword>
<reference evidence="1 2" key="1">
    <citation type="submission" date="2012-06" db="EMBL/GenBank/DDBJ databases">
        <authorList>
            <person name="Smith M.C.M."/>
            <person name="Hendrix R."/>
            <person name="Hatfull G.F."/>
        </authorList>
    </citation>
    <scope>NUCLEOTIDE SEQUENCE [LARGE SCALE GENOMIC DNA]</scope>
</reference>
<evidence type="ECO:0000313" key="2">
    <source>
        <dbReference type="Proteomes" id="UP000008669"/>
    </source>
</evidence>
<dbReference type="Proteomes" id="UP000008669">
    <property type="component" value="Segment"/>
</dbReference>
<accession>K4I324</accession>
<organism evidence="1 2">
    <name type="scientific">Streptomyces phage TG1</name>
    <dbReference type="NCBI Taxonomy" id="2927987"/>
    <lineage>
        <taxon>Viruses</taxon>
        <taxon>Duplodnaviria</taxon>
        <taxon>Heunggongvirae</taxon>
        <taxon>Uroviricota</taxon>
        <taxon>Caudoviricetes</taxon>
        <taxon>Colingsworthviridae</taxon>
        <taxon>Tigunavirus</taxon>
        <taxon>Tigunavirus TG1</taxon>
    </lineage>
</organism>
<gene>
    <name evidence="1" type="ORF">TG1_15</name>
</gene>
<protein>
    <submittedName>
        <fullName evidence="1">Minor tail protein</fullName>
    </submittedName>
</protein>
<evidence type="ECO:0000313" key="1">
    <source>
        <dbReference type="EMBL" id="AFU62210.1"/>
    </source>
</evidence>